<keyword evidence="7" id="KW-1185">Reference proteome</keyword>
<gene>
    <name evidence="6" type="ORF">ACFFH7_29655</name>
</gene>
<keyword evidence="3" id="KW-0408">Iron</keyword>
<organism evidence="6 7">
    <name type="scientific">Kutzneria chonburiensis</name>
    <dbReference type="NCBI Taxonomy" id="1483604"/>
    <lineage>
        <taxon>Bacteria</taxon>
        <taxon>Bacillati</taxon>
        <taxon>Actinomycetota</taxon>
        <taxon>Actinomycetes</taxon>
        <taxon>Pseudonocardiales</taxon>
        <taxon>Pseudonocardiaceae</taxon>
        <taxon>Kutzneria</taxon>
    </lineage>
</organism>
<dbReference type="Gene3D" id="3.60.130.10">
    <property type="entry name" value="Clavaminate synthase-like"/>
    <property type="match status" value="1"/>
</dbReference>
<keyword evidence="4" id="KW-0045">Antibiotic biosynthesis</keyword>
<accession>A0ABV6MZY4</accession>
<dbReference type="SUPFAM" id="SSF51197">
    <property type="entry name" value="Clavaminate synthase-like"/>
    <property type="match status" value="1"/>
</dbReference>
<dbReference type="GO" id="GO:0051213">
    <property type="term" value="F:dioxygenase activity"/>
    <property type="evidence" value="ECO:0007669"/>
    <property type="project" value="UniProtKB-KW"/>
</dbReference>
<dbReference type="InterPro" id="IPR003819">
    <property type="entry name" value="TauD/TfdA-like"/>
</dbReference>
<evidence type="ECO:0000313" key="6">
    <source>
        <dbReference type="EMBL" id="MFC0545714.1"/>
    </source>
</evidence>
<dbReference type="InterPro" id="IPR042098">
    <property type="entry name" value="TauD-like_sf"/>
</dbReference>
<dbReference type="RefSeq" id="WP_273943755.1">
    <property type="nucleotide sequence ID" value="NZ_CP097263.1"/>
</dbReference>
<proteinExistence type="predicted"/>
<evidence type="ECO:0000259" key="5">
    <source>
        <dbReference type="Pfam" id="PF02668"/>
    </source>
</evidence>
<dbReference type="Proteomes" id="UP001589810">
    <property type="component" value="Unassembled WGS sequence"/>
</dbReference>
<dbReference type="Pfam" id="PF02668">
    <property type="entry name" value="TauD"/>
    <property type="match status" value="1"/>
</dbReference>
<protein>
    <submittedName>
        <fullName evidence="6">TauD/TfdA family dioxygenase</fullName>
    </submittedName>
</protein>
<dbReference type="InterPro" id="IPR050411">
    <property type="entry name" value="AlphaKG_dependent_hydroxylases"/>
</dbReference>
<comment type="cofactor">
    <cofactor evidence="1">
        <name>Fe(2+)</name>
        <dbReference type="ChEBI" id="CHEBI:29033"/>
    </cofactor>
</comment>
<keyword evidence="6" id="KW-0223">Dioxygenase</keyword>
<keyword evidence="2" id="KW-0560">Oxidoreductase</keyword>
<feature type="domain" description="TauD/TfdA-like" evidence="5">
    <location>
        <begin position="16"/>
        <end position="233"/>
    </location>
</feature>
<dbReference type="EMBL" id="JBHLUD010000010">
    <property type="protein sequence ID" value="MFC0545714.1"/>
    <property type="molecule type" value="Genomic_DNA"/>
</dbReference>
<comment type="caution">
    <text evidence="6">The sequence shown here is derived from an EMBL/GenBank/DDBJ whole genome shotgun (WGS) entry which is preliminary data.</text>
</comment>
<evidence type="ECO:0000256" key="2">
    <source>
        <dbReference type="ARBA" id="ARBA00023002"/>
    </source>
</evidence>
<evidence type="ECO:0000256" key="4">
    <source>
        <dbReference type="ARBA" id="ARBA00023194"/>
    </source>
</evidence>
<dbReference type="PANTHER" id="PTHR10696:SF56">
    <property type="entry name" value="TAUD_TFDA-LIKE DOMAIN-CONTAINING PROTEIN"/>
    <property type="match status" value="1"/>
</dbReference>
<evidence type="ECO:0000256" key="1">
    <source>
        <dbReference type="ARBA" id="ARBA00001954"/>
    </source>
</evidence>
<evidence type="ECO:0000256" key="3">
    <source>
        <dbReference type="ARBA" id="ARBA00023004"/>
    </source>
</evidence>
<dbReference type="PANTHER" id="PTHR10696">
    <property type="entry name" value="GAMMA-BUTYROBETAINE HYDROXYLASE-RELATED"/>
    <property type="match status" value="1"/>
</dbReference>
<name>A0ABV6MZY4_9PSEU</name>
<sequence length="255" mass="26911">MLAATPLSDRHVELRAAGGVGELAAVLAMHGFATFDGVPGEDALLQLAGRLGQVVRHRDSGSSGVTVIADRGQPTGRPGHAGFTAQALIPHTDCSDQQHPAELVIMTCVRAGQQGGECVIVDGQAVYAELAAAAPDALVDLSAPRSALFGGSSGLLAAVFEPSADGFVGVRLRLDELARFAPQAQRWIPLLRRTIDHCAVSFPLPAGAGYVVNNRRFLHGRRAFAGHRMVCRALVRPRPAWRIPAGFVPLREAAR</sequence>
<evidence type="ECO:0000313" key="7">
    <source>
        <dbReference type="Proteomes" id="UP001589810"/>
    </source>
</evidence>
<reference evidence="6 7" key="1">
    <citation type="submission" date="2024-09" db="EMBL/GenBank/DDBJ databases">
        <authorList>
            <person name="Sun Q."/>
            <person name="Mori K."/>
        </authorList>
    </citation>
    <scope>NUCLEOTIDE SEQUENCE [LARGE SCALE GENOMIC DNA]</scope>
    <source>
        <strain evidence="6 7">TBRC 1432</strain>
    </source>
</reference>